<protein>
    <submittedName>
        <fullName evidence="3">Uncharacterized protein</fullName>
    </submittedName>
</protein>
<evidence type="ECO:0000313" key="3">
    <source>
        <dbReference type="WBParaSite" id="L893_g3318.t1"/>
    </source>
</evidence>
<sequence length="116" mass="12853">MIKWDKNARCPSRSSTKKYRPKPSATVHISCAITATRRKSKVNNNHPATCFLLAAAAPSTSLSTKGQCLSAPQDVHLDMTAYRCRSPEAHHSTLEEARFEIQSRARALEISARSSR</sequence>
<name>A0A1I8A5C1_9BILA</name>
<keyword evidence="2" id="KW-1185">Reference proteome</keyword>
<evidence type="ECO:0000313" key="2">
    <source>
        <dbReference type="Proteomes" id="UP000095287"/>
    </source>
</evidence>
<dbReference type="WBParaSite" id="L893_g3318.t1">
    <property type="protein sequence ID" value="L893_g3318.t1"/>
    <property type="gene ID" value="L893_g3318"/>
</dbReference>
<dbReference type="AlphaFoldDB" id="A0A1I8A5C1"/>
<dbReference type="Proteomes" id="UP000095287">
    <property type="component" value="Unplaced"/>
</dbReference>
<reference evidence="3" key="1">
    <citation type="submission" date="2016-11" db="UniProtKB">
        <authorList>
            <consortium name="WormBaseParasite"/>
        </authorList>
    </citation>
    <scope>IDENTIFICATION</scope>
</reference>
<proteinExistence type="predicted"/>
<feature type="region of interest" description="Disordered" evidence="1">
    <location>
        <begin position="1"/>
        <end position="22"/>
    </location>
</feature>
<accession>A0A1I8A5C1</accession>
<organism evidence="2 3">
    <name type="scientific">Steinernema glaseri</name>
    <dbReference type="NCBI Taxonomy" id="37863"/>
    <lineage>
        <taxon>Eukaryota</taxon>
        <taxon>Metazoa</taxon>
        <taxon>Ecdysozoa</taxon>
        <taxon>Nematoda</taxon>
        <taxon>Chromadorea</taxon>
        <taxon>Rhabditida</taxon>
        <taxon>Tylenchina</taxon>
        <taxon>Panagrolaimomorpha</taxon>
        <taxon>Strongyloidoidea</taxon>
        <taxon>Steinernematidae</taxon>
        <taxon>Steinernema</taxon>
    </lineage>
</organism>
<evidence type="ECO:0000256" key="1">
    <source>
        <dbReference type="SAM" id="MobiDB-lite"/>
    </source>
</evidence>